<proteinExistence type="inferred from homology"/>
<accession>A0A8J6QRC0</accession>
<evidence type="ECO:0000256" key="6">
    <source>
        <dbReference type="SAM" id="SignalP"/>
    </source>
</evidence>
<dbReference type="GO" id="GO:0009279">
    <property type="term" value="C:cell outer membrane"/>
    <property type="evidence" value="ECO:0007669"/>
    <property type="project" value="UniProtKB-SubCell"/>
</dbReference>
<evidence type="ECO:0000259" key="8">
    <source>
        <dbReference type="Pfam" id="PF14322"/>
    </source>
</evidence>
<organism evidence="9 10">
    <name type="scientific">Aestuariibaculum suncheonense</name>
    <dbReference type="NCBI Taxonomy" id="1028745"/>
    <lineage>
        <taxon>Bacteria</taxon>
        <taxon>Pseudomonadati</taxon>
        <taxon>Bacteroidota</taxon>
        <taxon>Flavobacteriia</taxon>
        <taxon>Flavobacteriales</taxon>
        <taxon>Flavobacteriaceae</taxon>
    </lineage>
</organism>
<dbReference type="InterPro" id="IPR012944">
    <property type="entry name" value="SusD_RagB_dom"/>
</dbReference>
<dbReference type="AlphaFoldDB" id="A0A8J6QRC0"/>
<evidence type="ECO:0000256" key="1">
    <source>
        <dbReference type="ARBA" id="ARBA00004442"/>
    </source>
</evidence>
<evidence type="ECO:0000256" key="4">
    <source>
        <dbReference type="ARBA" id="ARBA00023136"/>
    </source>
</evidence>
<keyword evidence="10" id="KW-1185">Reference proteome</keyword>
<name>A0A8J6QRC0_9FLAO</name>
<keyword evidence="5" id="KW-0998">Cell outer membrane</keyword>
<dbReference type="EMBL" id="JACVXC010000001">
    <property type="protein sequence ID" value="MBD0834804.1"/>
    <property type="molecule type" value="Genomic_DNA"/>
</dbReference>
<reference evidence="9" key="2">
    <citation type="submission" date="2020-09" db="EMBL/GenBank/DDBJ databases">
        <authorList>
            <person name="Wu Z."/>
        </authorList>
    </citation>
    <scope>NUCLEOTIDE SEQUENCE</scope>
    <source>
        <strain evidence="9">SC17</strain>
    </source>
</reference>
<dbReference type="Proteomes" id="UP000602057">
    <property type="component" value="Unassembled WGS sequence"/>
</dbReference>
<dbReference type="Pfam" id="PF07980">
    <property type="entry name" value="SusD_RagB"/>
    <property type="match status" value="1"/>
</dbReference>
<dbReference type="SUPFAM" id="SSF48452">
    <property type="entry name" value="TPR-like"/>
    <property type="match status" value="1"/>
</dbReference>
<keyword evidence="3 6" id="KW-0732">Signal</keyword>
<comment type="caution">
    <text evidence="9">The sequence shown here is derived from an EMBL/GenBank/DDBJ whole genome shotgun (WGS) entry which is preliminary data.</text>
</comment>
<dbReference type="InterPro" id="IPR033985">
    <property type="entry name" value="SusD-like_N"/>
</dbReference>
<evidence type="ECO:0000259" key="7">
    <source>
        <dbReference type="Pfam" id="PF07980"/>
    </source>
</evidence>
<protein>
    <submittedName>
        <fullName evidence="9">RagB/SusD family nutrient uptake outer membrane protein</fullName>
    </submittedName>
</protein>
<evidence type="ECO:0000313" key="10">
    <source>
        <dbReference type="Proteomes" id="UP000602057"/>
    </source>
</evidence>
<dbReference type="RefSeq" id="WP_188215259.1">
    <property type="nucleotide sequence ID" value="NZ_BAABGH010000018.1"/>
</dbReference>
<comment type="similarity">
    <text evidence="2">Belongs to the SusD family.</text>
</comment>
<feature type="domain" description="SusD-like N-terminal" evidence="8">
    <location>
        <begin position="26"/>
        <end position="231"/>
    </location>
</feature>
<keyword evidence="4" id="KW-0472">Membrane</keyword>
<comment type="subcellular location">
    <subcellularLocation>
        <location evidence="1">Cell outer membrane</location>
    </subcellularLocation>
</comment>
<evidence type="ECO:0000256" key="5">
    <source>
        <dbReference type="ARBA" id="ARBA00023237"/>
    </source>
</evidence>
<evidence type="ECO:0000256" key="3">
    <source>
        <dbReference type="ARBA" id="ARBA00022729"/>
    </source>
</evidence>
<feature type="domain" description="RagB/SusD" evidence="7">
    <location>
        <begin position="332"/>
        <end position="495"/>
    </location>
</feature>
<feature type="signal peptide" evidence="6">
    <location>
        <begin position="1"/>
        <end position="25"/>
    </location>
</feature>
<dbReference type="CDD" id="cd08977">
    <property type="entry name" value="SusD"/>
    <property type="match status" value="1"/>
</dbReference>
<feature type="chain" id="PRO_5035283237" evidence="6">
    <location>
        <begin position="26"/>
        <end position="496"/>
    </location>
</feature>
<dbReference type="Pfam" id="PF14322">
    <property type="entry name" value="SusD-like_3"/>
    <property type="match status" value="1"/>
</dbReference>
<evidence type="ECO:0000313" key="9">
    <source>
        <dbReference type="EMBL" id="MBD0834804.1"/>
    </source>
</evidence>
<dbReference type="Gene3D" id="1.25.40.390">
    <property type="match status" value="1"/>
</dbReference>
<sequence length="496" mass="55739">MKKYFLKTNVLIIFSVMLLSNLSCTDFLEEEVYTEYDPDAFLATQAGVDALLTGVYSASTITGFQARNNYNILSEFVTDIAFETDGGLASQLKPVQEFNWNPSIPYINELWNQMYQAIARANNVINVANSLSSTDQAVVDKIIAECRFIRGYAYFYLHSFFGPTPIIEIPAGASLDEIEAIGKSTPRATETEYRTYVEADFQYAASILAAGGLSSRANKGNAYAALTKFYLANKEWQKAADAANVVLGMGYTLYGDYTKLFSIEGENNNEFILRTECKVGSNQVNIYMAHAFPQNYNVLPNWTNFGAQFRTYTAFIDTFEGQDERRKLFLTEHVPRNTTTVKYLLRNPTTGVALNDARSFKFTPDPDAVNTQHGNDIPVIRLADIILSRAEALNELNGPTQPAIDLINQVRNRAKATPISLGDYATKESLRDFLLAERARELYTEATRRDDLVRHGKFVSSAVERGWPAKEYMNVYPIPQQQMDNNPNLEQNPGYN</sequence>
<dbReference type="InterPro" id="IPR011990">
    <property type="entry name" value="TPR-like_helical_dom_sf"/>
</dbReference>
<reference evidence="9" key="1">
    <citation type="journal article" date="2013" name="Int. J. Syst. Evol. Microbiol.">
        <title>Aestuariibaculum suncheonense gen. nov., sp. nov., a marine bacterium of the family Flavobacteriaceae isolated from a tidal flat and emended descriptions of the genera Gaetbulibacter and Tamlana.</title>
        <authorList>
            <person name="Jeong S.H."/>
            <person name="Park M.S."/>
            <person name="Jin H.M."/>
            <person name="Lee K."/>
            <person name="Park W."/>
            <person name="Jeon C.O."/>
        </authorList>
    </citation>
    <scope>NUCLEOTIDE SEQUENCE</scope>
    <source>
        <strain evidence="9">SC17</strain>
    </source>
</reference>
<evidence type="ECO:0000256" key="2">
    <source>
        <dbReference type="ARBA" id="ARBA00006275"/>
    </source>
</evidence>
<gene>
    <name evidence="9" type="ORF">ICJ84_05110</name>
</gene>